<evidence type="ECO:0000256" key="2">
    <source>
        <dbReference type="ARBA" id="ARBA00023163"/>
    </source>
</evidence>
<proteinExistence type="predicted"/>
<dbReference type="SMART" id="SM01134">
    <property type="entry name" value="DeoRC"/>
    <property type="match status" value="1"/>
</dbReference>
<dbReference type="STRING" id="1121322.SAMN02745136_02752"/>
<dbReference type="SUPFAM" id="SSF100950">
    <property type="entry name" value="NagB/RpiA/CoA transferase-like"/>
    <property type="match status" value="1"/>
</dbReference>
<dbReference type="InterPro" id="IPR050313">
    <property type="entry name" value="Carb_Metab_HTH_regulators"/>
</dbReference>
<sequence>MNSKVENRRREISRLVKEKYEVTVTDMAALFGVTMETIRGDFDYLAEQEGFVRGHGNLTRPEKAKYKEHYLFHERQLLQKEEKKQICKKAAELITDGDSIYLDSGSTVTYLLPELTEKKGLTVVTNSIACLFCYIMEGYQEAFKEQGHRFLFLGGEVEPNIRMTYGTFFEQCVTEISYDRVFFSADALDMDFGCSNVDYQAYSAIKPVFRQVRNRILLADSSKFNRKAAYRVAGWKEIDCLITAGELKDDWKLFLENRRIPHYQV</sequence>
<accession>A0A1M6TD83</accession>
<dbReference type="PANTHER" id="PTHR30363:SF44">
    <property type="entry name" value="AGA OPERON TRANSCRIPTIONAL REPRESSOR-RELATED"/>
    <property type="match status" value="1"/>
</dbReference>
<dbReference type="Gene3D" id="3.40.50.1360">
    <property type="match status" value="1"/>
</dbReference>
<keyword evidence="5" id="KW-1185">Reference proteome</keyword>
<organism evidence="4 5">
    <name type="scientific">Anaerocolumna jejuensis DSM 15929</name>
    <dbReference type="NCBI Taxonomy" id="1121322"/>
    <lineage>
        <taxon>Bacteria</taxon>
        <taxon>Bacillati</taxon>
        <taxon>Bacillota</taxon>
        <taxon>Clostridia</taxon>
        <taxon>Lachnospirales</taxon>
        <taxon>Lachnospiraceae</taxon>
        <taxon>Anaerocolumna</taxon>
    </lineage>
</organism>
<dbReference type="OrthoDB" id="9797223at2"/>
<dbReference type="GO" id="GO:0003700">
    <property type="term" value="F:DNA-binding transcription factor activity"/>
    <property type="evidence" value="ECO:0007669"/>
    <property type="project" value="InterPro"/>
</dbReference>
<reference evidence="4 5" key="1">
    <citation type="submission" date="2016-11" db="EMBL/GenBank/DDBJ databases">
        <authorList>
            <person name="Jaros S."/>
            <person name="Januszkiewicz K."/>
            <person name="Wedrychowicz H."/>
        </authorList>
    </citation>
    <scope>NUCLEOTIDE SEQUENCE [LARGE SCALE GENOMIC DNA]</scope>
    <source>
        <strain evidence="4 5">DSM 15929</strain>
    </source>
</reference>
<dbReference type="InterPro" id="IPR037171">
    <property type="entry name" value="NagB/RpiA_transferase-like"/>
</dbReference>
<dbReference type="EMBL" id="FRAC01000013">
    <property type="protein sequence ID" value="SHK54955.1"/>
    <property type="molecule type" value="Genomic_DNA"/>
</dbReference>
<evidence type="ECO:0000313" key="4">
    <source>
        <dbReference type="EMBL" id="SHK54955.1"/>
    </source>
</evidence>
<dbReference type="SMART" id="SM00420">
    <property type="entry name" value="HTH_DEOR"/>
    <property type="match status" value="1"/>
</dbReference>
<evidence type="ECO:0000313" key="5">
    <source>
        <dbReference type="Proteomes" id="UP000184386"/>
    </source>
</evidence>
<dbReference type="PANTHER" id="PTHR30363">
    <property type="entry name" value="HTH-TYPE TRANSCRIPTIONAL REGULATOR SRLR-RELATED"/>
    <property type="match status" value="1"/>
</dbReference>
<dbReference type="SUPFAM" id="SSF46785">
    <property type="entry name" value="Winged helix' DNA-binding domain"/>
    <property type="match status" value="1"/>
</dbReference>
<dbReference type="InterPro" id="IPR001034">
    <property type="entry name" value="DeoR_HTH"/>
</dbReference>
<keyword evidence="1" id="KW-0805">Transcription regulation</keyword>
<dbReference type="Proteomes" id="UP000184386">
    <property type="component" value="Unassembled WGS sequence"/>
</dbReference>
<dbReference type="InterPro" id="IPR036390">
    <property type="entry name" value="WH_DNA-bd_sf"/>
</dbReference>
<gene>
    <name evidence="4" type="ORF">SAMN02745136_02752</name>
</gene>
<protein>
    <submittedName>
        <fullName evidence="4">Transcriptional regulator, DeoR family</fullName>
    </submittedName>
</protein>
<dbReference type="Pfam" id="PF00455">
    <property type="entry name" value="DeoRC"/>
    <property type="match status" value="1"/>
</dbReference>
<dbReference type="PROSITE" id="PS51000">
    <property type="entry name" value="HTH_DEOR_2"/>
    <property type="match status" value="1"/>
</dbReference>
<name>A0A1M6TD83_9FIRM</name>
<evidence type="ECO:0000259" key="3">
    <source>
        <dbReference type="PROSITE" id="PS51000"/>
    </source>
</evidence>
<dbReference type="AlphaFoldDB" id="A0A1M6TD83"/>
<keyword evidence="2" id="KW-0804">Transcription</keyword>
<feature type="domain" description="HTH deoR-type" evidence="3">
    <location>
        <begin position="5"/>
        <end position="60"/>
    </location>
</feature>
<dbReference type="InterPro" id="IPR014036">
    <property type="entry name" value="DeoR-like_C"/>
</dbReference>
<dbReference type="Pfam" id="PF08220">
    <property type="entry name" value="HTH_DeoR"/>
    <property type="match status" value="1"/>
</dbReference>
<dbReference type="RefSeq" id="WP_073276854.1">
    <property type="nucleotide sequence ID" value="NZ_FRAC01000013.1"/>
</dbReference>
<evidence type="ECO:0000256" key="1">
    <source>
        <dbReference type="ARBA" id="ARBA00023015"/>
    </source>
</evidence>